<dbReference type="InterPro" id="IPR050486">
    <property type="entry name" value="Mannose-1P_guanyltransferase"/>
</dbReference>
<dbReference type="Gene3D" id="3.90.550.10">
    <property type="entry name" value="Spore Coat Polysaccharide Biosynthesis Protein SpsA, Chain A"/>
    <property type="match status" value="1"/>
</dbReference>
<dbReference type="EMBL" id="CABPRJ010000046">
    <property type="protein sequence ID" value="VVC26781.1"/>
    <property type="molecule type" value="Genomic_DNA"/>
</dbReference>
<evidence type="ECO:0000259" key="2">
    <source>
        <dbReference type="Pfam" id="PF00483"/>
    </source>
</evidence>
<evidence type="ECO:0000313" key="4">
    <source>
        <dbReference type="EMBL" id="VVC26781.1"/>
    </source>
</evidence>
<dbReference type="InterPro" id="IPR056729">
    <property type="entry name" value="GMPPB_C"/>
</dbReference>
<reference evidence="4 5" key="1">
    <citation type="submission" date="2019-08" db="EMBL/GenBank/DDBJ databases">
        <authorList>
            <person name="Alioto T."/>
            <person name="Alioto T."/>
            <person name="Gomez Garrido J."/>
        </authorList>
    </citation>
    <scope>NUCLEOTIDE SEQUENCE [LARGE SCALE GENOMIC DNA]</scope>
</reference>
<dbReference type="InterPro" id="IPR029044">
    <property type="entry name" value="Nucleotide-diphossugar_trans"/>
</dbReference>
<comment type="similarity">
    <text evidence="1">Belongs to the transferase hexapeptide repeat family.</text>
</comment>
<dbReference type="PANTHER" id="PTHR22572">
    <property type="entry name" value="SUGAR-1-PHOSPHATE GUANYL TRANSFERASE"/>
    <property type="match status" value="1"/>
</dbReference>
<gene>
    <name evidence="4" type="ORF">CINCED_3A008778</name>
</gene>
<dbReference type="Gene3D" id="2.160.10.10">
    <property type="entry name" value="Hexapeptide repeat proteins"/>
    <property type="match status" value="1"/>
</dbReference>
<dbReference type="OrthoDB" id="285674at2759"/>
<dbReference type="AlphaFoldDB" id="A0A5E4M7K6"/>
<sequence>MCHQKQISGLVYIATTNKINRYVKSCNFDRWSIQRFRTRFRPLSLDVPKPLFPVAGLPVIQHHIDACYRLGQHQYPNKSYSKNCSNNDGDKYRVAEVLLLGYYDEDELENFLLTTTLSYPSLRIRYLREPSALGTAGGLYYFRDTILEPLDNNEPIQAFFVMNGDVCADFPLDEILNMHFNYSNRSYHQQNQPVLVTVMATETTREQSVHYGCMVVDKETNVIQHYVEKPSTFVSTTVNCGVYLCSTRLFDTMADIHLEISNNNGSFNQLCTPISNKNQQKTTDQVAVVMWMEQDVLRKLAGQSRYGCSSSCDDRLSKIKTKTSMTCGLALAATTNNWWSQLKTAGAAIYANRHYLGLRQQNERFLHVKTLSEFALPSPIKLMTINPESCYSIIGHVYVHPTASVHPTALLGPNVSVGAGAYIDQGVRIKESIILQDAVIGQHSLVMHSIIGRCAKIGAWCRVEGSTTCSDPNPNVAFAKMTPQLPLFNALDGRLNPSITILGCSVNVESEIVLLNSIVLPYKTLTRSYKNEIIL</sequence>
<evidence type="ECO:0000313" key="5">
    <source>
        <dbReference type="Proteomes" id="UP000325440"/>
    </source>
</evidence>
<dbReference type="Pfam" id="PF25087">
    <property type="entry name" value="GMPPB_C"/>
    <property type="match status" value="1"/>
</dbReference>
<accession>A0A5E4M7K6</accession>
<evidence type="ECO:0000259" key="3">
    <source>
        <dbReference type="Pfam" id="PF25087"/>
    </source>
</evidence>
<feature type="domain" description="Mannose-1-phosphate guanyltransferase C-terminal" evidence="3">
    <location>
        <begin position="393"/>
        <end position="534"/>
    </location>
</feature>
<dbReference type="Pfam" id="PF00483">
    <property type="entry name" value="NTP_transferase"/>
    <property type="match status" value="1"/>
</dbReference>
<protein>
    <submittedName>
        <fullName evidence="4">Uncharacterized protein</fullName>
    </submittedName>
</protein>
<dbReference type="Proteomes" id="UP000325440">
    <property type="component" value="Unassembled WGS sequence"/>
</dbReference>
<keyword evidence="5" id="KW-1185">Reference proteome</keyword>
<evidence type="ECO:0000256" key="1">
    <source>
        <dbReference type="ARBA" id="ARBA00007274"/>
    </source>
</evidence>
<feature type="domain" description="Nucleotidyl transferase" evidence="2">
    <location>
        <begin position="38"/>
        <end position="277"/>
    </location>
</feature>
<dbReference type="SUPFAM" id="SSF53448">
    <property type="entry name" value="Nucleotide-diphospho-sugar transferases"/>
    <property type="match status" value="1"/>
</dbReference>
<name>A0A5E4M7K6_9HEMI</name>
<organism evidence="4 5">
    <name type="scientific">Cinara cedri</name>
    <dbReference type="NCBI Taxonomy" id="506608"/>
    <lineage>
        <taxon>Eukaryota</taxon>
        <taxon>Metazoa</taxon>
        <taxon>Ecdysozoa</taxon>
        <taxon>Arthropoda</taxon>
        <taxon>Hexapoda</taxon>
        <taxon>Insecta</taxon>
        <taxon>Pterygota</taxon>
        <taxon>Neoptera</taxon>
        <taxon>Paraneoptera</taxon>
        <taxon>Hemiptera</taxon>
        <taxon>Sternorrhyncha</taxon>
        <taxon>Aphidomorpha</taxon>
        <taxon>Aphidoidea</taxon>
        <taxon>Aphididae</taxon>
        <taxon>Lachninae</taxon>
        <taxon>Cinara</taxon>
    </lineage>
</organism>
<proteinExistence type="inferred from homology"/>
<dbReference type="InterPro" id="IPR005835">
    <property type="entry name" value="NTP_transferase_dom"/>
</dbReference>